<dbReference type="AlphaFoldDB" id="A0A0L0FFG3"/>
<proteinExistence type="inferred from homology"/>
<keyword evidence="3" id="KW-0812">Transmembrane</keyword>
<feature type="domain" description="MSP" evidence="7">
    <location>
        <begin position="5"/>
        <end position="123"/>
    </location>
</feature>
<keyword evidence="5" id="KW-0472">Membrane</keyword>
<dbReference type="InterPro" id="IPR016763">
    <property type="entry name" value="VAP"/>
</dbReference>
<dbReference type="Gene3D" id="2.60.40.10">
    <property type="entry name" value="Immunoglobulins"/>
    <property type="match status" value="1"/>
</dbReference>
<dbReference type="RefSeq" id="XP_014149424.1">
    <property type="nucleotide sequence ID" value="XM_014293949.1"/>
</dbReference>
<comment type="similarity">
    <text evidence="2">Belongs to the VAMP-associated protein (VAP) (TC 9.B.17) family.</text>
</comment>
<evidence type="ECO:0000256" key="3">
    <source>
        <dbReference type="ARBA" id="ARBA00022692"/>
    </source>
</evidence>
<dbReference type="EMBL" id="KQ243572">
    <property type="protein sequence ID" value="KNC75522.1"/>
    <property type="molecule type" value="Genomic_DNA"/>
</dbReference>
<dbReference type="SUPFAM" id="SSF49354">
    <property type="entry name" value="PapD-like"/>
    <property type="match status" value="1"/>
</dbReference>
<gene>
    <name evidence="8" type="ORF">SARC_11955</name>
</gene>
<dbReference type="eggNOG" id="KOG0439">
    <property type="taxonomic scope" value="Eukaryota"/>
</dbReference>
<dbReference type="InterPro" id="IPR000535">
    <property type="entry name" value="MSP_dom"/>
</dbReference>
<dbReference type="PANTHER" id="PTHR10809:SF6">
    <property type="entry name" value="AT11025P-RELATED"/>
    <property type="match status" value="1"/>
</dbReference>
<evidence type="ECO:0000313" key="8">
    <source>
        <dbReference type="EMBL" id="KNC75522.1"/>
    </source>
</evidence>
<comment type="subcellular location">
    <subcellularLocation>
        <location evidence="1">Membrane</location>
        <topology evidence="1">Single-pass type IV membrane protein</topology>
    </subcellularLocation>
</comment>
<accession>A0A0L0FFG3</accession>
<dbReference type="Proteomes" id="UP000054560">
    <property type="component" value="Unassembled WGS sequence"/>
</dbReference>
<dbReference type="GO" id="GO:0061817">
    <property type="term" value="P:endoplasmic reticulum-plasma membrane tethering"/>
    <property type="evidence" value="ECO:0007669"/>
    <property type="project" value="TreeGrafter"/>
</dbReference>
<protein>
    <recommendedName>
        <fullName evidence="7">MSP domain-containing protein</fullName>
    </recommendedName>
</protein>
<sequence>MSGPHVVLNPAQAIVFDRPGENFVTVELKIKNIADKCVHFKVKTTAPKRYCVRPNGGLVNAGETTTVLIILQKVAPNVALTNPKKDKFLVQTCIAAASEDPKSLWNNLPQEQLSEHKLRCVWNVDDKNKEEEEPIVNGSGIVDAQDKPVSTGTLAASTKGKEISAATPKVDEEALAAAQHIQTFKEENARLTKINNTLRKDLDLLKQRGSTNAAIASDHISGTKRPSGAKKDGTSQYILAAAAIGGWVLGHYLI</sequence>
<dbReference type="GO" id="GO:0005886">
    <property type="term" value="C:plasma membrane"/>
    <property type="evidence" value="ECO:0007669"/>
    <property type="project" value="TreeGrafter"/>
</dbReference>
<dbReference type="GeneID" id="25912459"/>
<keyword evidence="4" id="KW-1133">Transmembrane helix</keyword>
<organism evidence="8 9">
    <name type="scientific">Sphaeroforma arctica JP610</name>
    <dbReference type="NCBI Taxonomy" id="667725"/>
    <lineage>
        <taxon>Eukaryota</taxon>
        <taxon>Ichthyosporea</taxon>
        <taxon>Ichthyophonida</taxon>
        <taxon>Sphaeroforma</taxon>
    </lineage>
</organism>
<evidence type="ECO:0000256" key="2">
    <source>
        <dbReference type="ARBA" id="ARBA00008932"/>
    </source>
</evidence>
<dbReference type="InterPro" id="IPR008962">
    <property type="entry name" value="PapD-like_sf"/>
</dbReference>
<evidence type="ECO:0000256" key="5">
    <source>
        <dbReference type="ARBA" id="ARBA00023136"/>
    </source>
</evidence>
<evidence type="ECO:0000259" key="7">
    <source>
        <dbReference type="PROSITE" id="PS50202"/>
    </source>
</evidence>
<name>A0A0L0FFG3_9EUKA</name>
<dbReference type="PANTHER" id="PTHR10809">
    <property type="entry name" value="VESICLE-ASSOCIATED MEMBRANE PROTEIN-ASSOCIATED PROTEIN"/>
    <property type="match status" value="1"/>
</dbReference>
<keyword evidence="6" id="KW-0175">Coiled coil</keyword>
<dbReference type="PIRSF" id="PIRSF019693">
    <property type="entry name" value="VAMP-associated"/>
    <property type="match status" value="1"/>
</dbReference>
<dbReference type="OrthoDB" id="264603at2759"/>
<evidence type="ECO:0000313" key="9">
    <source>
        <dbReference type="Proteomes" id="UP000054560"/>
    </source>
</evidence>
<evidence type="ECO:0000256" key="6">
    <source>
        <dbReference type="SAM" id="Coils"/>
    </source>
</evidence>
<dbReference type="GO" id="GO:0090158">
    <property type="term" value="P:endoplasmic reticulum membrane organization"/>
    <property type="evidence" value="ECO:0007669"/>
    <property type="project" value="TreeGrafter"/>
</dbReference>
<dbReference type="Pfam" id="PF00635">
    <property type="entry name" value="Motile_Sperm"/>
    <property type="match status" value="1"/>
</dbReference>
<evidence type="ECO:0000256" key="1">
    <source>
        <dbReference type="ARBA" id="ARBA00004211"/>
    </source>
</evidence>
<keyword evidence="9" id="KW-1185">Reference proteome</keyword>
<evidence type="ECO:0000256" key="4">
    <source>
        <dbReference type="ARBA" id="ARBA00022989"/>
    </source>
</evidence>
<dbReference type="STRING" id="667725.A0A0L0FFG3"/>
<dbReference type="InterPro" id="IPR013783">
    <property type="entry name" value="Ig-like_fold"/>
</dbReference>
<feature type="coiled-coil region" evidence="6">
    <location>
        <begin position="181"/>
        <end position="208"/>
    </location>
</feature>
<dbReference type="PROSITE" id="PS50202">
    <property type="entry name" value="MSP"/>
    <property type="match status" value="1"/>
</dbReference>
<dbReference type="GO" id="GO:0005789">
    <property type="term" value="C:endoplasmic reticulum membrane"/>
    <property type="evidence" value="ECO:0007669"/>
    <property type="project" value="InterPro"/>
</dbReference>
<reference evidence="8 9" key="1">
    <citation type="submission" date="2011-02" db="EMBL/GenBank/DDBJ databases">
        <title>The Genome Sequence of Sphaeroforma arctica JP610.</title>
        <authorList>
            <consortium name="The Broad Institute Genome Sequencing Platform"/>
            <person name="Russ C."/>
            <person name="Cuomo C."/>
            <person name="Young S.K."/>
            <person name="Zeng Q."/>
            <person name="Gargeya S."/>
            <person name="Alvarado L."/>
            <person name="Berlin A."/>
            <person name="Chapman S.B."/>
            <person name="Chen Z."/>
            <person name="Freedman E."/>
            <person name="Gellesch M."/>
            <person name="Goldberg J."/>
            <person name="Griggs A."/>
            <person name="Gujja S."/>
            <person name="Heilman E."/>
            <person name="Heiman D."/>
            <person name="Howarth C."/>
            <person name="Mehta T."/>
            <person name="Neiman D."/>
            <person name="Pearson M."/>
            <person name="Roberts A."/>
            <person name="Saif S."/>
            <person name="Shea T."/>
            <person name="Shenoy N."/>
            <person name="Sisk P."/>
            <person name="Stolte C."/>
            <person name="Sykes S."/>
            <person name="White J."/>
            <person name="Yandava C."/>
            <person name="Burger G."/>
            <person name="Gray M.W."/>
            <person name="Holland P.W.H."/>
            <person name="King N."/>
            <person name="Lang F.B.F."/>
            <person name="Roger A.J."/>
            <person name="Ruiz-Trillo I."/>
            <person name="Haas B."/>
            <person name="Nusbaum C."/>
            <person name="Birren B."/>
        </authorList>
    </citation>
    <scope>NUCLEOTIDE SEQUENCE [LARGE SCALE GENOMIC DNA]</scope>
    <source>
        <strain evidence="8 9">JP610</strain>
    </source>
</reference>